<proteinExistence type="inferred from homology"/>
<keyword evidence="11" id="KW-1185">Reference proteome</keyword>
<dbReference type="GO" id="GO:0001733">
    <property type="term" value="F:galactosylceramide sulfotransferase activity"/>
    <property type="evidence" value="ECO:0007669"/>
    <property type="project" value="InterPro"/>
</dbReference>
<evidence type="ECO:0000256" key="7">
    <source>
        <dbReference type="ARBA" id="ARBA00023034"/>
    </source>
</evidence>
<gene>
    <name evidence="10" type="ORF">Pcinc_018800</name>
</gene>
<dbReference type="GO" id="GO:0009247">
    <property type="term" value="P:glycolipid biosynthetic process"/>
    <property type="evidence" value="ECO:0007669"/>
    <property type="project" value="InterPro"/>
</dbReference>
<dbReference type="InterPro" id="IPR027417">
    <property type="entry name" value="P-loop_NTPase"/>
</dbReference>
<keyword evidence="8" id="KW-0472">Membrane</keyword>
<dbReference type="Gene3D" id="3.40.50.300">
    <property type="entry name" value="P-loop containing nucleotide triphosphate hydrolases"/>
    <property type="match status" value="1"/>
</dbReference>
<sequence length="348" mass="39969">MVIRSVESMWGSGVVPAPRCSPANHIFFLKTHKCASSTVQNIFLRYGYRNNLTFALPDSGNYLGSPHHFHTKMLPKNLVPAEGKVDLFVLHTRLDPKQHTAILHNDTIWVTIVRDPPALYESLFNFFHMNNAYGMQLSDYSAQPLERLAALPRYGGKLGRNQMLFDFGYSENLSVSELRHAIDNLDYHFHLVMISEHMDESLILLRHLLCWTLHDVVVFTKNARRQEVKRTLDPLTLKILRELNSADVILYDHFLARHREAVYKFGEQRMADEVSALRSLRDEYYDDCGAKEVKGRDSSLKFKEYSGLVSAYVTDNNTNINCVMLSMPELALIDTVRRHQKTLLGVLS</sequence>
<evidence type="ECO:0000256" key="8">
    <source>
        <dbReference type="ARBA" id="ARBA00023136"/>
    </source>
</evidence>
<evidence type="ECO:0000313" key="11">
    <source>
        <dbReference type="Proteomes" id="UP001286313"/>
    </source>
</evidence>
<keyword evidence="7" id="KW-0333">Golgi apparatus</keyword>
<keyword evidence="4" id="KW-0812">Transmembrane</keyword>
<keyword evidence="6" id="KW-1133">Transmembrane helix</keyword>
<evidence type="ECO:0008006" key="12">
    <source>
        <dbReference type="Google" id="ProtNLM"/>
    </source>
</evidence>
<dbReference type="GO" id="GO:0000139">
    <property type="term" value="C:Golgi membrane"/>
    <property type="evidence" value="ECO:0007669"/>
    <property type="project" value="UniProtKB-SubCell"/>
</dbReference>
<organism evidence="10 11">
    <name type="scientific">Petrolisthes cinctipes</name>
    <name type="common">Flat porcelain crab</name>
    <dbReference type="NCBI Taxonomy" id="88211"/>
    <lineage>
        <taxon>Eukaryota</taxon>
        <taxon>Metazoa</taxon>
        <taxon>Ecdysozoa</taxon>
        <taxon>Arthropoda</taxon>
        <taxon>Crustacea</taxon>
        <taxon>Multicrustacea</taxon>
        <taxon>Malacostraca</taxon>
        <taxon>Eumalacostraca</taxon>
        <taxon>Eucarida</taxon>
        <taxon>Decapoda</taxon>
        <taxon>Pleocyemata</taxon>
        <taxon>Anomura</taxon>
        <taxon>Galatheoidea</taxon>
        <taxon>Porcellanidae</taxon>
        <taxon>Petrolisthes</taxon>
    </lineage>
</organism>
<reference evidence="10" key="1">
    <citation type="submission" date="2023-10" db="EMBL/GenBank/DDBJ databases">
        <title>Genome assemblies of two species of porcelain crab, Petrolisthes cinctipes and Petrolisthes manimaculis (Anomura: Porcellanidae).</title>
        <authorList>
            <person name="Angst P."/>
        </authorList>
    </citation>
    <scope>NUCLEOTIDE SEQUENCE</scope>
    <source>
        <strain evidence="10">PB745_01</strain>
        <tissue evidence="10">Gill</tissue>
    </source>
</reference>
<comment type="similarity">
    <text evidence="2">Belongs to the galactose-3-O-sulfotransferase family.</text>
</comment>
<protein>
    <recommendedName>
        <fullName evidence="12">Galactosylceramide sulfotransferase</fullName>
    </recommendedName>
</protein>
<dbReference type="AlphaFoldDB" id="A0AAE1KNE5"/>
<evidence type="ECO:0000256" key="6">
    <source>
        <dbReference type="ARBA" id="ARBA00022989"/>
    </source>
</evidence>
<accession>A0AAE1KNE5</accession>
<dbReference type="PANTHER" id="PTHR14647">
    <property type="entry name" value="GALACTOSE-3-O-SULFOTRANSFERASE"/>
    <property type="match status" value="1"/>
</dbReference>
<dbReference type="EMBL" id="JAWQEG010001824">
    <property type="protein sequence ID" value="KAK3876415.1"/>
    <property type="molecule type" value="Genomic_DNA"/>
</dbReference>
<keyword evidence="3" id="KW-0808">Transferase</keyword>
<dbReference type="Proteomes" id="UP001286313">
    <property type="component" value="Unassembled WGS sequence"/>
</dbReference>
<evidence type="ECO:0000313" key="10">
    <source>
        <dbReference type="EMBL" id="KAK3876415.1"/>
    </source>
</evidence>
<evidence type="ECO:0000256" key="9">
    <source>
        <dbReference type="ARBA" id="ARBA00023180"/>
    </source>
</evidence>
<evidence type="ECO:0000256" key="4">
    <source>
        <dbReference type="ARBA" id="ARBA00022692"/>
    </source>
</evidence>
<evidence type="ECO:0000256" key="2">
    <source>
        <dbReference type="ARBA" id="ARBA00008124"/>
    </source>
</evidence>
<comment type="subcellular location">
    <subcellularLocation>
        <location evidence="1">Golgi apparatus membrane</location>
        <topology evidence="1">Single-pass type II membrane protein</topology>
    </subcellularLocation>
</comment>
<evidence type="ECO:0000256" key="5">
    <source>
        <dbReference type="ARBA" id="ARBA00022968"/>
    </source>
</evidence>
<dbReference type="Pfam" id="PF06990">
    <property type="entry name" value="Gal-3-0_sulfotr"/>
    <property type="match status" value="1"/>
</dbReference>
<dbReference type="PANTHER" id="PTHR14647:SF87">
    <property type="entry name" value="PUTATIVE-RELATED"/>
    <property type="match status" value="1"/>
</dbReference>
<comment type="caution">
    <text evidence="10">The sequence shown here is derived from an EMBL/GenBank/DDBJ whole genome shotgun (WGS) entry which is preliminary data.</text>
</comment>
<keyword evidence="5" id="KW-0735">Signal-anchor</keyword>
<dbReference type="InterPro" id="IPR009729">
    <property type="entry name" value="Gal-3-0_sulfotransfrase"/>
</dbReference>
<name>A0AAE1KNE5_PETCI</name>
<keyword evidence="9" id="KW-0325">Glycoprotein</keyword>
<dbReference type="SUPFAM" id="SSF52540">
    <property type="entry name" value="P-loop containing nucleoside triphosphate hydrolases"/>
    <property type="match status" value="1"/>
</dbReference>
<evidence type="ECO:0000256" key="1">
    <source>
        <dbReference type="ARBA" id="ARBA00004323"/>
    </source>
</evidence>
<evidence type="ECO:0000256" key="3">
    <source>
        <dbReference type="ARBA" id="ARBA00022679"/>
    </source>
</evidence>